<proteinExistence type="predicted"/>
<dbReference type="Proteomes" id="UP001052655">
    <property type="component" value="Unassembled WGS sequence"/>
</dbReference>
<sequence>MPDQCLAGLGQPHVALAADEQGGADGRLQGLHLLADGGLGAAQLAAGRREGTGGGHGAQYTEMTSLDHPTEDKRLFDPTAKNASTL</sequence>
<organism evidence="2 3">
    <name type="scientific">Streptomyces daghestanicus</name>
    <dbReference type="NCBI Taxonomy" id="66885"/>
    <lineage>
        <taxon>Bacteria</taxon>
        <taxon>Bacillati</taxon>
        <taxon>Actinomycetota</taxon>
        <taxon>Actinomycetes</taxon>
        <taxon>Kitasatosporales</taxon>
        <taxon>Streptomycetaceae</taxon>
        <taxon>Streptomyces</taxon>
    </lineage>
</organism>
<gene>
    <name evidence="2" type="ORF">Sdagh_31910</name>
</gene>
<feature type="region of interest" description="Disordered" evidence="1">
    <location>
        <begin position="48"/>
        <end position="86"/>
    </location>
</feature>
<reference evidence="2" key="1">
    <citation type="submission" date="2024-05" db="EMBL/GenBank/DDBJ databases">
        <title>Whole genome shotgun sequence of Streptomyces daghestanicus NBRC 12762.</title>
        <authorList>
            <person name="Komaki H."/>
            <person name="Tamura T."/>
        </authorList>
    </citation>
    <scope>NUCLEOTIDE SEQUENCE</scope>
    <source>
        <strain evidence="2">NBRC 12762</strain>
    </source>
</reference>
<evidence type="ECO:0000256" key="1">
    <source>
        <dbReference type="SAM" id="MobiDB-lite"/>
    </source>
</evidence>
<name>A0ABQ3Q2I1_9ACTN</name>
<comment type="caution">
    <text evidence="2">The sequence shown here is derived from an EMBL/GenBank/DDBJ whole genome shotgun (WGS) entry which is preliminary data.</text>
</comment>
<keyword evidence="3" id="KW-1185">Reference proteome</keyword>
<accession>A0ABQ3Q2I1</accession>
<evidence type="ECO:0000313" key="2">
    <source>
        <dbReference type="EMBL" id="GHI31461.1"/>
    </source>
</evidence>
<dbReference type="EMBL" id="BNDX01000008">
    <property type="protein sequence ID" value="GHI31461.1"/>
    <property type="molecule type" value="Genomic_DNA"/>
</dbReference>
<protein>
    <submittedName>
        <fullName evidence="2">Uncharacterized protein</fullName>
    </submittedName>
</protein>
<evidence type="ECO:0000313" key="3">
    <source>
        <dbReference type="Proteomes" id="UP001052655"/>
    </source>
</evidence>